<dbReference type="FunFam" id="1.20.58.340:FF:000012">
    <property type="entry name" value="Magnesium transport protein CorA"/>
    <property type="match status" value="1"/>
</dbReference>
<evidence type="ECO:0000256" key="8">
    <source>
        <dbReference type="RuleBase" id="RU362010"/>
    </source>
</evidence>
<dbReference type="SUPFAM" id="SSF144083">
    <property type="entry name" value="Magnesium transport protein CorA, transmembrane region"/>
    <property type="match status" value="1"/>
</dbReference>
<dbReference type="InterPro" id="IPR045861">
    <property type="entry name" value="CorA_cytoplasmic_dom"/>
</dbReference>
<sequence>MRKSSKKRTRLTRKLGLPPGSLVHIGEIKTEKPSITLIEFDAHGVTETRFDSLEASRLHQPTRAKMWLNVYGLHDPAVMAEIGRRFKLHPLVQEDILNTHQRPKSDEYADYLYIVARCFDFDTESSTLNSDQVSIVLGRNFVLTFQEQATGAFEAIRERLRAEHGAMRSHGTDYLAYALLDTLVDRYFVMLDNLGDMTEDLEDLALSNPNPALLAEINRVKHEALMLRRAVWPLREVLNTLSRADSSFFTADTRLYLRDIYDHTVHVLESLESVRDSLADLLDIYLSSVSNRLNTEVRILTVLTTLFMPATLIAGIFGMNFRVMPLLEEQDGFVIAMGMMAVAATLMAAAFWRRNWLKTR</sequence>
<keyword evidence="8" id="KW-0406">Ion transport</keyword>
<dbReference type="PANTHER" id="PTHR46494:SF1">
    <property type="entry name" value="CORA FAMILY METAL ION TRANSPORTER (EUROFUNG)"/>
    <property type="match status" value="1"/>
</dbReference>
<comment type="function">
    <text evidence="8">Mediates influx of magnesium ions.</text>
</comment>
<dbReference type="Gene3D" id="1.20.58.340">
    <property type="entry name" value="Magnesium transport protein CorA, transmembrane region"/>
    <property type="match status" value="2"/>
</dbReference>
<comment type="caution">
    <text evidence="9">The sequence shown here is derived from an EMBL/GenBank/DDBJ whole genome shotgun (WGS) entry which is preliminary data.</text>
</comment>
<reference evidence="9 10" key="1">
    <citation type="submission" date="2019-01" db="EMBL/GenBank/DDBJ databases">
        <title>Zoogloea oleivorans genome sequencing and assembly.</title>
        <authorList>
            <person name="Tancsics A."/>
            <person name="Farkas M."/>
            <person name="Kriszt B."/>
            <person name="Maroti G."/>
            <person name="Horvath B."/>
        </authorList>
    </citation>
    <scope>NUCLEOTIDE SEQUENCE [LARGE SCALE GENOMIC DNA]</scope>
    <source>
        <strain evidence="9 10">Buc</strain>
    </source>
</reference>
<keyword evidence="4 8" id="KW-1003">Cell membrane</keyword>
<dbReference type="InterPro" id="IPR045863">
    <property type="entry name" value="CorA_TM1_TM2"/>
</dbReference>
<dbReference type="Gene3D" id="3.30.460.20">
    <property type="entry name" value="CorA soluble domain-like"/>
    <property type="match status" value="1"/>
</dbReference>
<evidence type="ECO:0000256" key="7">
    <source>
        <dbReference type="ARBA" id="ARBA00023136"/>
    </source>
</evidence>
<dbReference type="GO" id="GO:0005886">
    <property type="term" value="C:plasma membrane"/>
    <property type="evidence" value="ECO:0007669"/>
    <property type="project" value="UniProtKB-SubCell"/>
</dbReference>
<evidence type="ECO:0000256" key="6">
    <source>
        <dbReference type="ARBA" id="ARBA00022989"/>
    </source>
</evidence>
<feature type="transmembrane region" description="Helical" evidence="8">
    <location>
        <begin position="333"/>
        <end position="352"/>
    </location>
</feature>
<evidence type="ECO:0000256" key="5">
    <source>
        <dbReference type="ARBA" id="ARBA00022692"/>
    </source>
</evidence>
<comment type="subcellular location">
    <subcellularLocation>
        <location evidence="1">Cell membrane</location>
        <topology evidence="1">Multi-pass membrane protein</topology>
    </subcellularLocation>
    <subcellularLocation>
        <location evidence="8">Membrane</location>
        <topology evidence="8">Multi-pass membrane protein</topology>
    </subcellularLocation>
</comment>
<dbReference type="Pfam" id="PF01544">
    <property type="entry name" value="CorA"/>
    <property type="match status" value="1"/>
</dbReference>
<protein>
    <recommendedName>
        <fullName evidence="8">Magnesium transport protein CorA</fullName>
    </recommendedName>
</protein>
<comment type="similarity">
    <text evidence="2 8">Belongs to the CorA metal ion transporter (MIT) (TC 1.A.35) family.</text>
</comment>
<dbReference type="InterPro" id="IPR004488">
    <property type="entry name" value="Mg/Co-transport_prot_CorA"/>
</dbReference>
<evidence type="ECO:0000256" key="4">
    <source>
        <dbReference type="ARBA" id="ARBA00022475"/>
    </source>
</evidence>
<accession>A0A6C2CNQ5</accession>
<dbReference type="AlphaFoldDB" id="A0A6C2CNQ5"/>
<gene>
    <name evidence="8 9" type="primary">corA</name>
    <name evidence="9" type="ORF">ETQ85_16755</name>
</gene>
<evidence type="ECO:0000313" key="9">
    <source>
        <dbReference type="EMBL" id="TYC54815.1"/>
    </source>
</evidence>
<keyword evidence="10" id="KW-1185">Reference proteome</keyword>
<dbReference type="PANTHER" id="PTHR46494">
    <property type="entry name" value="CORA FAMILY METAL ION TRANSPORTER (EUROFUNG)"/>
    <property type="match status" value="1"/>
</dbReference>
<proteinExistence type="inferred from homology"/>
<keyword evidence="6 8" id="KW-1133">Transmembrane helix</keyword>
<keyword evidence="3 8" id="KW-0813">Transport</keyword>
<evidence type="ECO:0000256" key="3">
    <source>
        <dbReference type="ARBA" id="ARBA00022448"/>
    </source>
</evidence>
<evidence type="ECO:0000256" key="2">
    <source>
        <dbReference type="ARBA" id="ARBA00009765"/>
    </source>
</evidence>
<dbReference type="GO" id="GO:0050897">
    <property type="term" value="F:cobalt ion binding"/>
    <property type="evidence" value="ECO:0007669"/>
    <property type="project" value="TreeGrafter"/>
</dbReference>
<dbReference type="EMBL" id="SDKK01000016">
    <property type="protein sequence ID" value="TYC54815.1"/>
    <property type="molecule type" value="Genomic_DNA"/>
</dbReference>
<dbReference type="GO" id="GO:0015095">
    <property type="term" value="F:magnesium ion transmembrane transporter activity"/>
    <property type="evidence" value="ECO:0007669"/>
    <property type="project" value="UniProtKB-UniRule"/>
</dbReference>
<evidence type="ECO:0000313" key="10">
    <source>
        <dbReference type="Proteomes" id="UP000389128"/>
    </source>
</evidence>
<dbReference type="OrthoDB" id="9803416at2"/>
<keyword evidence="7 8" id="KW-0472">Membrane</keyword>
<name>A0A6C2CNQ5_9RHOO</name>
<dbReference type="SUPFAM" id="SSF143865">
    <property type="entry name" value="CorA soluble domain-like"/>
    <property type="match status" value="1"/>
</dbReference>
<keyword evidence="8" id="KW-0460">Magnesium</keyword>
<feature type="transmembrane region" description="Helical" evidence="8">
    <location>
        <begin position="299"/>
        <end position="321"/>
    </location>
</feature>
<keyword evidence="5 8" id="KW-0812">Transmembrane</keyword>
<dbReference type="CDD" id="cd12828">
    <property type="entry name" value="TmCorA-like_1"/>
    <property type="match status" value="1"/>
</dbReference>
<organism evidence="9 10">
    <name type="scientific">Zoogloea oleivorans</name>
    <dbReference type="NCBI Taxonomy" id="1552750"/>
    <lineage>
        <taxon>Bacteria</taxon>
        <taxon>Pseudomonadati</taxon>
        <taxon>Pseudomonadota</taxon>
        <taxon>Betaproteobacteria</taxon>
        <taxon>Rhodocyclales</taxon>
        <taxon>Zoogloeaceae</taxon>
        <taxon>Zoogloea</taxon>
    </lineage>
</organism>
<dbReference type="GO" id="GO:0015087">
    <property type="term" value="F:cobalt ion transmembrane transporter activity"/>
    <property type="evidence" value="ECO:0007669"/>
    <property type="project" value="UniProtKB-UniRule"/>
</dbReference>
<dbReference type="InterPro" id="IPR002523">
    <property type="entry name" value="MgTranspt_CorA/ZnTranspt_ZntB"/>
</dbReference>
<dbReference type="NCBIfam" id="TIGR00383">
    <property type="entry name" value="corA"/>
    <property type="match status" value="1"/>
</dbReference>
<dbReference type="Proteomes" id="UP000389128">
    <property type="component" value="Unassembled WGS sequence"/>
</dbReference>
<evidence type="ECO:0000256" key="1">
    <source>
        <dbReference type="ARBA" id="ARBA00004651"/>
    </source>
</evidence>
<dbReference type="GO" id="GO:0000287">
    <property type="term" value="F:magnesium ion binding"/>
    <property type="evidence" value="ECO:0007669"/>
    <property type="project" value="TreeGrafter"/>
</dbReference>